<protein>
    <submittedName>
        <fullName evidence="1">Uncharacterized protein</fullName>
    </submittedName>
</protein>
<reference evidence="1 2" key="1">
    <citation type="journal article" date="2021" name="Elife">
        <title>Chloroplast acquisition without the gene transfer in kleptoplastic sea slugs, Plakobranchus ocellatus.</title>
        <authorList>
            <person name="Maeda T."/>
            <person name="Takahashi S."/>
            <person name="Yoshida T."/>
            <person name="Shimamura S."/>
            <person name="Takaki Y."/>
            <person name="Nagai Y."/>
            <person name="Toyoda A."/>
            <person name="Suzuki Y."/>
            <person name="Arimoto A."/>
            <person name="Ishii H."/>
            <person name="Satoh N."/>
            <person name="Nishiyama T."/>
            <person name="Hasebe M."/>
            <person name="Maruyama T."/>
            <person name="Minagawa J."/>
            <person name="Obokata J."/>
            <person name="Shigenobu S."/>
        </authorList>
    </citation>
    <scope>NUCLEOTIDE SEQUENCE [LARGE SCALE GENOMIC DNA]</scope>
</reference>
<evidence type="ECO:0000313" key="2">
    <source>
        <dbReference type="Proteomes" id="UP000762676"/>
    </source>
</evidence>
<evidence type="ECO:0000313" key="1">
    <source>
        <dbReference type="EMBL" id="GFS18078.1"/>
    </source>
</evidence>
<accession>A0AAV4J5H1</accession>
<dbReference type="EMBL" id="BMAT01006688">
    <property type="protein sequence ID" value="GFS18078.1"/>
    <property type="molecule type" value="Genomic_DNA"/>
</dbReference>
<keyword evidence="2" id="KW-1185">Reference proteome</keyword>
<proteinExistence type="predicted"/>
<dbReference type="Proteomes" id="UP000762676">
    <property type="component" value="Unassembled WGS sequence"/>
</dbReference>
<organism evidence="1 2">
    <name type="scientific">Elysia marginata</name>
    <dbReference type="NCBI Taxonomy" id="1093978"/>
    <lineage>
        <taxon>Eukaryota</taxon>
        <taxon>Metazoa</taxon>
        <taxon>Spiralia</taxon>
        <taxon>Lophotrochozoa</taxon>
        <taxon>Mollusca</taxon>
        <taxon>Gastropoda</taxon>
        <taxon>Heterobranchia</taxon>
        <taxon>Euthyneura</taxon>
        <taxon>Panpulmonata</taxon>
        <taxon>Sacoglossa</taxon>
        <taxon>Placobranchoidea</taxon>
        <taxon>Plakobranchidae</taxon>
        <taxon>Elysia</taxon>
    </lineage>
</organism>
<dbReference type="AlphaFoldDB" id="A0AAV4J5H1"/>
<comment type="caution">
    <text evidence="1">The sequence shown here is derived from an EMBL/GenBank/DDBJ whole genome shotgun (WGS) entry which is preliminary data.</text>
</comment>
<sequence>MASPQIPLTALDWSGVNKQTAFQEWKEFLESYFVINKITDADKYHYLLLSCGPKGMELFQSHNITEEDKHNPAHLWSLKTTWWRNLTNGYIGYSSSK</sequence>
<name>A0AAV4J5H1_9GAST</name>
<gene>
    <name evidence="1" type="ORF">ElyMa_003255300</name>
</gene>